<dbReference type="InterPro" id="IPR042532">
    <property type="entry name" value="EXOC3/Sec6_C"/>
</dbReference>
<evidence type="ECO:0000313" key="6">
    <source>
        <dbReference type="Proteomes" id="UP001292094"/>
    </source>
</evidence>
<dbReference type="Proteomes" id="UP001292094">
    <property type="component" value="Unassembled WGS sequence"/>
</dbReference>
<dbReference type="Gene3D" id="1.10.357.50">
    <property type="match status" value="1"/>
</dbReference>
<keyword evidence="3" id="KW-0268">Exocytosis</keyword>
<dbReference type="GO" id="GO:0006887">
    <property type="term" value="P:exocytosis"/>
    <property type="evidence" value="ECO:0007669"/>
    <property type="project" value="UniProtKB-KW"/>
</dbReference>
<feature type="region of interest" description="Disordered" evidence="4">
    <location>
        <begin position="1379"/>
        <end position="1412"/>
    </location>
</feature>
<evidence type="ECO:0000313" key="5">
    <source>
        <dbReference type="EMBL" id="KAK4323692.1"/>
    </source>
</evidence>
<feature type="compositionally biased region" description="Low complexity" evidence="4">
    <location>
        <begin position="1030"/>
        <end position="1042"/>
    </location>
</feature>
<dbReference type="PANTHER" id="PTHR21292">
    <property type="entry name" value="EXOCYST COMPLEX COMPONENT SEC6-RELATED"/>
    <property type="match status" value="1"/>
</dbReference>
<dbReference type="EMBL" id="JAWZYT010000425">
    <property type="protein sequence ID" value="KAK4323692.1"/>
    <property type="molecule type" value="Genomic_DNA"/>
</dbReference>
<evidence type="ECO:0000256" key="4">
    <source>
        <dbReference type="SAM" id="MobiDB-lite"/>
    </source>
</evidence>
<dbReference type="GO" id="GO:0000145">
    <property type="term" value="C:exocyst"/>
    <property type="evidence" value="ECO:0007669"/>
    <property type="project" value="InterPro"/>
</dbReference>
<gene>
    <name evidence="5" type="ORF">Pmani_005624</name>
</gene>
<evidence type="ECO:0008006" key="7">
    <source>
        <dbReference type="Google" id="ProtNLM"/>
    </source>
</evidence>
<evidence type="ECO:0000256" key="3">
    <source>
        <dbReference type="ARBA" id="ARBA00022483"/>
    </source>
</evidence>
<comment type="caution">
    <text evidence="5">The sequence shown here is derived from an EMBL/GenBank/DDBJ whole genome shotgun (WGS) entry which is preliminary data.</text>
</comment>
<keyword evidence="2" id="KW-0813">Transport</keyword>
<dbReference type="Gene3D" id="1.10.357.70">
    <property type="entry name" value="Exocyst complex component Sec6, C-terminal domain"/>
    <property type="match status" value="1"/>
</dbReference>
<evidence type="ECO:0000256" key="2">
    <source>
        <dbReference type="ARBA" id="ARBA00022448"/>
    </source>
</evidence>
<proteinExistence type="inferred from homology"/>
<dbReference type="GO" id="GO:0051601">
    <property type="term" value="P:exocyst localization"/>
    <property type="evidence" value="ECO:0007669"/>
    <property type="project" value="TreeGrafter"/>
</dbReference>
<feature type="compositionally biased region" description="Low complexity" evidence="4">
    <location>
        <begin position="1394"/>
        <end position="1412"/>
    </location>
</feature>
<dbReference type="PANTHER" id="PTHR21292:SF1">
    <property type="entry name" value="EXOCYST COMPLEX COMPONENT 3"/>
    <property type="match status" value="1"/>
</dbReference>
<evidence type="ECO:0000256" key="1">
    <source>
        <dbReference type="ARBA" id="ARBA00009447"/>
    </source>
</evidence>
<dbReference type="GO" id="GO:0000149">
    <property type="term" value="F:SNARE binding"/>
    <property type="evidence" value="ECO:0007669"/>
    <property type="project" value="TreeGrafter"/>
</dbReference>
<feature type="region of interest" description="Disordered" evidence="4">
    <location>
        <begin position="1029"/>
        <end position="1049"/>
    </location>
</feature>
<comment type="similarity">
    <text evidence="1">Belongs to the SEC6 family.</text>
</comment>
<protein>
    <recommendedName>
        <fullName evidence="7">Exocyst complex component 3</fullName>
    </recommendedName>
</protein>
<sequence length="1439" mass="163422">MTDVGEAEAEAVTRATLLVANMLQRPDQLQKVDQYRRRVQRKKASVEAMLKTAMQSQLDGVRTGLSQLQAALLDLREIKTCLSELETSLVRVPNLSEGLHDCRDEYARHSQYAAAMENLKHIFTVPESVEKTQRWIADGRLLYAHQCLMDLENSRDDLLFELHKLPHQNPNDTRMLKEYFAEVQNLSDELGKQVWVILQRAINTARKEPTQVVTALRIVEREERADQFAAQRKKGSDFLPPGRPKKWRERALSVLEGAVVQRIEGNMFEGREDSKNWLIKHLEMIRLLVVEDMKVIRSLCVPCFPPHYNITQTYLQMYHKSLATHLVEIIEGGLEDNEYVTLLSWTLNVYAGKEFMGDPALGLNTASFGPLLDNKILDELIAKYLKNVKTNYEAWMTKALEIEEREWYQSEPPQQDADAHYKTELPHLIHDMVRQNLEVAATISGEVQVQVLISSLEQVRMFAGKFQAAVTRYHDTYYADRSQIQYYTTYMIALANSCQALVDVMVGVKTQFWRPGSSAPTDATIAREFDGLLTAYQRLRENMCDHLLEEALVDLQDHFNSLLTQRWLQYTDSLDTICLTLSDYFNDYSHLHQKNFDHMVQLVLKTVALRYTTAILQKRLTIRTQDDRKLVADRITAEAEKVSSVLEQVAPDLVKFDSPCEVLKGLAEVIRVSDVEFISLELHRLLRRYPDMTSEHLTALLLLRGDLGRLEVRQRVADMMEEMTTQRTGPDLGAIVIECQQTTREVLPHLSAAIHNVILLICITLRSSSDIRCLGRRREPPSSMTWEGPQCEEAGEKRKLSTEACRITAGTDAQIYSVRVRDKGPDYRGFVQIPLIQSVDGSGDLFIGPEPLGDPVLLVQMGARCCVEPCQRNFEKLMSQQPTLCSHIRAASQCYKEAQSLTLKNSVLNSLPIPQSIKSDIWQLATDTPGPLVQRVSKNIMVVKCKPEALHPLGFLHFSFKQVRNKEDMEYKYYCGCRAFKIQPAARDVTFRKCVHLYACVVAFASDTQLAQEFSYYISLIQNDQGQSPSLRVSSSSGDESSVNIGEGSSSLATVGERSFLILNDSGDSQCQVEVEVLQEDSASILEGIPISPSDNLVTQEDIEGKLEIQLRTPEGIHLRTSDGGTISVHQIPDTLPVPGIKRRQDDSVVQASSALLTLQDSATKKITSPRRPLKGACARKAKEPIDENTASFTFMSWLGSVTERINQTMHFGFSGKPEPLVFHMPKLFFDCLMERINARSKKKRLPNQTQQFIRKDAVPLGKFTKYTWKIVSDQHVRQIFENPDMPLEITRNFIMNRDGTYKLFHQRDEDNVYAKGNPNQPLLRPQEYKTKLRVGTSSPGQKEPTPFIIEWIPDILPQSLIGELRIKFEFDHLHNGQLLTPREPRTHGPLLAPRPQQQQMQPTSQPSSQISATEHIISIPITSEGMQSPENMTTILTF</sequence>
<accession>A0AAE1QE81</accession>
<organism evidence="5 6">
    <name type="scientific">Petrolisthes manimaculis</name>
    <dbReference type="NCBI Taxonomy" id="1843537"/>
    <lineage>
        <taxon>Eukaryota</taxon>
        <taxon>Metazoa</taxon>
        <taxon>Ecdysozoa</taxon>
        <taxon>Arthropoda</taxon>
        <taxon>Crustacea</taxon>
        <taxon>Multicrustacea</taxon>
        <taxon>Malacostraca</taxon>
        <taxon>Eumalacostraca</taxon>
        <taxon>Eucarida</taxon>
        <taxon>Decapoda</taxon>
        <taxon>Pleocyemata</taxon>
        <taxon>Anomura</taxon>
        <taxon>Galatheoidea</taxon>
        <taxon>Porcellanidae</taxon>
        <taxon>Petrolisthes</taxon>
    </lineage>
</organism>
<name>A0AAE1QE81_9EUCA</name>
<keyword evidence="6" id="KW-1185">Reference proteome</keyword>
<dbReference type="Pfam" id="PF06046">
    <property type="entry name" value="Sec6"/>
    <property type="match status" value="1"/>
</dbReference>
<reference evidence="5" key="1">
    <citation type="submission" date="2023-11" db="EMBL/GenBank/DDBJ databases">
        <title>Genome assemblies of two species of porcelain crab, Petrolisthes cinctipes and Petrolisthes manimaculis (Anomura: Porcellanidae).</title>
        <authorList>
            <person name="Angst P."/>
        </authorList>
    </citation>
    <scope>NUCLEOTIDE SEQUENCE</scope>
    <source>
        <strain evidence="5">PB745_02</strain>
        <tissue evidence="5">Gill</tissue>
    </source>
</reference>
<dbReference type="InterPro" id="IPR010326">
    <property type="entry name" value="EXOC3/Sec6"/>
</dbReference>